<reference evidence="6" key="1">
    <citation type="journal article" date="2021" name="PeerJ">
        <title>Extensive microbial diversity within the chicken gut microbiome revealed by metagenomics and culture.</title>
        <authorList>
            <person name="Gilroy R."/>
            <person name="Ravi A."/>
            <person name="Getino M."/>
            <person name="Pursley I."/>
            <person name="Horton D.L."/>
            <person name="Alikhan N.F."/>
            <person name="Baker D."/>
            <person name="Gharbi K."/>
            <person name="Hall N."/>
            <person name="Watson M."/>
            <person name="Adriaenssens E.M."/>
            <person name="Foster-Nyarko E."/>
            <person name="Jarju S."/>
            <person name="Secka A."/>
            <person name="Antonio M."/>
            <person name="Oren A."/>
            <person name="Chaudhuri R.R."/>
            <person name="La Ragione R."/>
            <person name="Hildebrand F."/>
            <person name="Pallen M.J."/>
        </authorList>
    </citation>
    <scope>NUCLEOTIDE SEQUENCE</scope>
    <source>
        <strain evidence="6">CHK174-6876</strain>
    </source>
</reference>
<dbReference type="EMBL" id="DYXG01000093">
    <property type="protein sequence ID" value="HJE97793.1"/>
    <property type="molecule type" value="Genomic_DNA"/>
</dbReference>
<dbReference type="InterPro" id="IPR014757">
    <property type="entry name" value="Tscrpt_reg_IclR_C"/>
</dbReference>
<evidence type="ECO:0000259" key="4">
    <source>
        <dbReference type="PROSITE" id="PS51077"/>
    </source>
</evidence>
<dbReference type="GO" id="GO:0003677">
    <property type="term" value="F:DNA binding"/>
    <property type="evidence" value="ECO:0007669"/>
    <property type="project" value="UniProtKB-KW"/>
</dbReference>
<protein>
    <submittedName>
        <fullName evidence="6">IclR family transcriptional regulator</fullName>
    </submittedName>
</protein>
<dbReference type="SUPFAM" id="SSF46785">
    <property type="entry name" value="Winged helix' DNA-binding domain"/>
    <property type="match status" value="1"/>
</dbReference>
<keyword evidence="2" id="KW-0238">DNA-binding</keyword>
<sequence>MTTSQSLYGTALLKAKEILDYIATSKSSPTLKEISENVSPSKPTVLKLLQTLQYCGYVTCDPESKKYFLGTIFLRYASTISLTHTINLIAKPYLAKLRDVTQETVNLGIIEHNEVILLNKLESPNSIKLVSRIGGAMKMYSSAMGKSILSEYDEDRLKDYLKKVPLEPVTKNTITSKKELLADLDSVRKNGYALEKGENQPEVICVGFSLVKDGRVYGTMSISTPWYRVNKESLAMFIREGKKTQQEILNHI</sequence>
<dbReference type="AlphaFoldDB" id="A0A921K1B2"/>
<evidence type="ECO:0000256" key="1">
    <source>
        <dbReference type="ARBA" id="ARBA00023015"/>
    </source>
</evidence>
<dbReference type="Pfam" id="PF09339">
    <property type="entry name" value="HTH_IclR"/>
    <property type="match status" value="1"/>
</dbReference>
<dbReference type="InterPro" id="IPR036388">
    <property type="entry name" value="WH-like_DNA-bd_sf"/>
</dbReference>
<keyword evidence="1" id="KW-0805">Transcription regulation</keyword>
<evidence type="ECO:0000313" key="7">
    <source>
        <dbReference type="Proteomes" id="UP000707535"/>
    </source>
</evidence>
<dbReference type="Gene3D" id="3.30.450.40">
    <property type="match status" value="1"/>
</dbReference>
<name>A0A921K1B2_9LACO</name>
<reference evidence="6" key="2">
    <citation type="submission" date="2021-09" db="EMBL/GenBank/DDBJ databases">
        <authorList>
            <person name="Gilroy R."/>
        </authorList>
    </citation>
    <scope>NUCLEOTIDE SEQUENCE</scope>
    <source>
        <strain evidence="6">CHK174-6876</strain>
    </source>
</reference>
<dbReference type="InterPro" id="IPR005471">
    <property type="entry name" value="Tscrpt_reg_IclR_N"/>
</dbReference>
<evidence type="ECO:0000256" key="3">
    <source>
        <dbReference type="ARBA" id="ARBA00023163"/>
    </source>
</evidence>
<comment type="caution">
    <text evidence="6">The sequence shown here is derived from an EMBL/GenBank/DDBJ whole genome shotgun (WGS) entry which is preliminary data.</text>
</comment>
<dbReference type="PROSITE" id="PS51077">
    <property type="entry name" value="HTH_ICLR"/>
    <property type="match status" value="1"/>
</dbReference>
<feature type="domain" description="HTH iclR-type" evidence="4">
    <location>
        <begin position="9"/>
        <end position="71"/>
    </location>
</feature>
<organism evidence="6 7">
    <name type="scientific">Ligilactobacillus acidipiscis</name>
    <dbReference type="NCBI Taxonomy" id="89059"/>
    <lineage>
        <taxon>Bacteria</taxon>
        <taxon>Bacillati</taxon>
        <taxon>Bacillota</taxon>
        <taxon>Bacilli</taxon>
        <taxon>Lactobacillales</taxon>
        <taxon>Lactobacillaceae</taxon>
        <taxon>Ligilactobacillus</taxon>
    </lineage>
</organism>
<dbReference type="Gene3D" id="1.10.10.10">
    <property type="entry name" value="Winged helix-like DNA-binding domain superfamily/Winged helix DNA-binding domain"/>
    <property type="match status" value="1"/>
</dbReference>
<gene>
    <name evidence="6" type="ORF">K8V00_09250</name>
</gene>
<dbReference type="Proteomes" id="UP000707535">
    <property type="component" value="Unassembled WGS sequence"/>
</dbReference>
<evidence type="ECO:0000259" key="5">
    <source>
        <dbReference type="PROSITE" id="PS51078"/>
    </source>
</evidence>
<keyword evidence="3" id="KW-0804">Transcription</keyword>
<accession>A0A921K1B2</accession>
<feature type="domain" description="IclR-ED" evidence="5">
    <location>
        <begin position="72"/>
        <end position="252"/>
    </location>
</feature>
<dbReference type="PROSITE" id="PS51078">
    <property type="entry name" value="ICLR_ED"/>
    <property type="match status" value="1"/>
</dbReference>
<dbReference type="GO" id="GO:0045892">
    <property type="term" value="P:negative regulation of DNA-templated transcription"/>
    <property type="evidence" value="ECO:0007669"/>
    <property type="project" value="UniProtKB-ARBA"/>
</dbReference>
<evidence type="ECO:0000256" key="2">
    <source>
        <dbReference type="ARBA" id="ARBA00023125"/>
    </source>
</evidence>
<dbReference type="SUPFAM" id="SSF55781">
    <property type="entry name" value="GAF domain-like"/>
    <property type="match status" value="1"/>
</dbReference>
<dbReference type="Pfam" id="PF01614">
    <property type="entry name" value="IclR_C"/>
    <property type="match status" value="1"/>
</dbReference>
<proteinExistence type="predicted"/>
<dbReference type="PANTHER" id="PTHR30136:SF7">
    <property type="entry name" value="HTH-TYPE TRANSCRIPTIONAL REGULATOR KDGR-RELATED"/>
    <property type="match status" value="1"/>
</dbReference>
<dbReference type="InterPro" id="IPR036390">
    <property type="entry name" value="WH_DNA-bd_sf"/>
</dbReference>
<dbReference type="PANTHER" id="PTHR30136">
    <property type="entry name" value="HELIX-TURN-HELIX TRANSCRIPTIONAL REGULATOR, ICLR FAMILY"/>
    <property type="match status" value="1"/>
</dbReference>
<dbReference type="InterPro" id="IPR050707">
    <property type="entry name" value="HTH_MetabolicPath_Reg"/>
</dbReference>
<dbReference type="InterPro" id="IPR029016">
    <property type="entry name" value="GAF-like_dom_sf"/>
</dbReference>
<dbReference type="GO" id="GO:0003700">
    <property type="term" value="F:DNA-binding transcription factor activity"/>
    <property type="evidence" value="ECO:0007669"/>
    <property type="project" value="TreeGrafter"/>
</dbReference>
<dbReference type="SMART" id="SM00346">
    <property type="entry name" value="HTH_ICLR"/>
    <property type="match status" value="1"/>
</dbReference>
<evidence type="ECO:0000313" key="6">
    <source>
        <dbReference type="EMBL" id="HJE97793.1"/>
    </source>
</evidence>